<dbReference type="InterPro" id="IPR044527">
    <property type="entry name" value="NrtA/CpmA_ABC-bd_dom"/>
</dbReference>
<dbReference type="Gene3D" id="3.40.190.10">
    <property type="entry name" value="Periplasmic binding protein-like II"/>
    <property type="match status" value="2"/>
</dbReference>
<gene>
    <name evidence="9" type="ORF">UFOPK1425_00424</name>
</gene>
<dbReference type="PANTHER" id="PTHR30024:SF47">
    <property type="entry name" value="TAURINE-BINDING PERIPLASMIC PROTEIN"/>
    <property type="match status" value="1"/>
</dbReference>
<dbReference type="GO" id="GO:0012505">
    <property type="term" value="C:endomembrane system"/>
    <property type="evidence" value="ECO:0007669"/>
    <property type="project" value="UniProtKB-SubCell"/>
</dbReference>
<evidence type="ECO:0000313" key="9">
    <source>
        <dbReference type="EMBL" id="CAB4538222.1"/>
    </source>
</evidence>
<proteinExistence type="inferred from homology"/>
<comment type="similarity">
    <text evidence="3">Belongs to the bacterial solute-binding protein SsuA/TauA family.</text>
</comment>
<keyword evidence="4" id="KW-0813">Transport</keyword>
<evidence type="ECO:0000256" key="6">
    <source>
        <dbReference type="ARBA" id="ARBA00022519"/>
    </source>
</evidence>
<keyword evidence="5" id="KW-1003">Cell membrane</keyword>
<evidence type="ECO:0000256" key="7">
    <source>
        <dbReference type="ARBA" id="ARBA00022729"/>
    </source>
</evidence>
<evidence type="ECO:0000256" key="1">
    <source>
        <dbReference type="ARBA" id="ARBA00004308"/>
    </source>
</evidence>
<keyword evidence="7" id="KW-0732">Signal</keyword>
<protein>
    <submittedName>
        <fullName evidence="9">Unannotated protein</fullName>
    </submittedName>
</protein>
<keyword evidence="6" id="KW-0997">Cell inner membrane</keyword>
<dbReference type="Pfam" id="PF13379">
    <property type="entry name" value="NMT1_2"/>
    <property type="match status" value="1"/>
</dbReference>
<evidence type="ECO:0000256" key="4">
    <source>
        <dbReference type="ARBA" id="ARBA00022448"/>
    </source>
</evidence>
<name>A0A6J6BGZ4_9ZZZZ</name>
<dbReference type="AlphaFoldDB" id="A0A6J6BGZ4"/>
<evidence type="ECO:0000256" key="2">
    <source>
        <dbReference type="ARBA" id="ARBA00004418"/>
    </source>
</evidence>
<accession>A0A6J6BGZ4</accession>
<dbReference type="GO" id="GO:0016020">
    <property type="term" value="C:membrane"/>
    <property type="evidence" value="ECO:0007669"/>
    <property type="project" value="InterPro"/>
</dbReference>
<keyword evidence="8" id="KW-0472">Membrane</keyword>
<dbReference type="InterPro" id="IPR010067">
    <property type="entry name" value="ABC_SsuA_sub-bd"/>
</dbReference>
<dbReference type="EMBL" id="CAEZSJ010000058">
    <property type="protein sequence ID" value="CAB4538222.1"/>
    <property type="molecule type" value="Genomic_DNA"/>
</dbReference>
<dbReference type="GO" id="GO:0042626">
    <property type="term" value="F:ATPase-coupled transmembrane transporter activity"/>
    <property type="evidence" value="ECO:0007669"/>
    <property type="project" value="InterPro"/>
</dbReference>
<reference evidence="9" key="1">
    <citation type="submission" date="2020-05" db="EMBL/GenBank/DDBJ databases">
        <authorList>
            <person name="Chiriac C."/>
            <person name="Salcher M."/>
            <person name="Ghai R."/>
            <person name="Kavagutti S V."/>
        </authorList>
    </citation>
    <scope>NUCLEOTIDE SEQUENCE</scope>
</reference>
<organism evidence="9">
    <name type="scientific">freshwater metagenome</name>
    <dbReference type="NCBI Taxonomy" id="449393"/>
    <lineage>
        <taxon>unclassified sequences</taxon>
        <taxon>metagenomes</taxon>
        <taxon>ecological metagenomes</taxon>
    </lineage>
</organism>
<comment type="subcellular location">
    <subcellularLocation>
        <location evidence="1">Endomembrane system</location>
    </subcellularLocation>
    <subcellularLocation>
        <location evidence="2">Periplasm</location>
    </subcellularLocation>
</comment>
<sequence length="372" mass="39847">MIRTRKLGVRKLSVTLITALIATSVFSGASFAASKSPKPKKPKIVKLATSDVVRIGFFSNVTHAPALVAQERKFFEKYLDKDKTKIEYIAFNAGPAAIEALKGGALDVTYIGPNPSISGFASTRGTLLKIISGSTSNGAQLVVREGINSVADFAGKKIASPQLGNTQDVALRSWLASNGFKTSINGVGDVTVIPTENSQTLALFQRGDIDGAWLPEPWASRLVLEAKAKVFLDEKTLWPNSKFLTTNIIASSTFLAKYPGTVKSILKGHLDSLDFINKNTVMAKDDVQKQITKWSGKPLADNVINRSWLNLGFSYEPLAATLSKSADDAVDAGLLTNLGSKGLSGIYDLALLNQILKEGKKKSVTSDGLGKE</sequence>
<dbReference type="GO" id="GO:0042597">
    <property type="term" value="C:periplasmic space"/>
    <property type="evidence" value="ECO:0007669"/>
    <property type="project" value="UniProtKB-SubCell"/>
</dbReference>
<evidence type="ECO:0000256" key="8">
    <source>
        <dbReference type="ARBA" id="ARBA00023136"/>
    </source>
</evidence>
<dbReference type="PANTHER" id="PTHR30024">
    <property type="entry name" value="ALIPHATIC SULFONATES-BINDING PROTEIN-RELATED"/>
    <property type="match status" value="1"/>
</dbReference>
<dbReference type="CDD" id="cd13553">
    <property type="entry name" value="PBP2_NrtA_CpmA_like"/>
    <property type="match status" value="1"/>
</dbReference>
<dbReference type="NCBIfam" id="TIGR01728">
    <property type="entry name" value="SsuA_fam"/>
    <property type="match status" value="1"/>
</dbReference>
<evidence type="ECO:0000256" key="5">
    <source>
        <dbReference type="ARBA" id="ARBA00022475"/>
    </source>
</evidence>
<evidence type="ECO:0000256" key="3">
    <source>
        <dbReference type="ARBA" id="ARBA00010742"/>
    </source>
</evidence>
<dbReference type="SUPFAM" id="SSF53850">
    <property type="entry name" value="Periplasmic binding protein-like II"/>
    <property type="match status" value="1"/>
</dbReference>